<keyword evidence="1" id="KW-0808">Transferase</keyword>
<dbReference type="OrthoDB" id="272512at2759"/>
<dbReference type="GO" id="GO:0016746">
    <property type="term" value="F:acyltransferase activity"/>
    <property type="evidence" value="ECO:0007669"/>
    <property type="project" value="UniProtKB-KW"/>
</dbReference>
<dbReference type="InParanoid" id="A0A1Y1UC15"/>
<dbReference type="EMBL" id="NBSH01000010">
    <property type="protein sequence ID" value="ORX35559.1"/>
    <property type="molecule type" value="Genomic_DNA"/>
</dbReference>
<sequence>MEKYSKWRDASTGIQPFLPPVPPSSGSPLALLLNLSSCVHALTRAILLGAVALLYLLLVEGVCLVLVPIPPLFHAASNILTAILCRLALGLMGYWWIDTEMVSSKRGLKGVTQIVNQSPRQGDLILSNWTSYVEVLYLAFRYNPTFLLPVFPPATQAETKFGRSTGTGSANIATTLIRTHPPCLGYLPVSLFELLRRTGDVPPTAATPPPGMYKTLRDARRTERRPVAMFPEGTTGNGRAVLWFGVDVLDDEDIGGDQPGQVYVKAFKHSAPTTFAPTATCSLPQPLYHLLTSLLFTPSPFPSRSLLVRTLHPSASPSSPSFLPSEVLALGQGPSLKYGRGAWREAIEIVLAETGKIRRVRLGWVEKAELIAFWRGKRR</sequence>
<feature type="transmembrane region" description="Helical" evidence="7">
    <location>
        <begin position="45"/>
        <end position="69"/>
    </location>
</feature>
<dbReference type="GeneID" id="33560250"/>
<organism evidence="8 9">
    <name type="scientific">Kockovaella imperatae</name>
    <dbReference type="NCBI Taxonomy" id="4999"/>
    <lineage>
        <taxon>Eukaryota</taxon>
        <taxon>Fungi</taxon>
        <taxon>Dikarya</taxon>
        <taxon>Basidiomycota</taxon>
        <taxon>Agaricomycotina</taxon>
        <taxon>Tremellomycetes</taxon>
        <taxon>Tremellales</taxon>
        <taxon>Cuniculitremaceae</taxon>
        <taxon>Kockovaella</taxon>
    </lineage>
</organism>
<evidence type="ECO:0000256" key="5">
    <source>
        <dbReference type="ARBA" id="ARBA00023136"/>
    </source>
</evidence>
<evidence type="ECO:0000256" key="3">
    <source>
        <dbReference type="ARBA" id="ARBA00022989"/>
    </source>
</evidence>
<reference evidence="8 9" key="1">
    <citation type="submission" date="2017-03" db="EMBL/GenBank/DDBJ databases">
        <title>Widespread Adenine N6-methylation of Active Genes in Fungi.</title>
        <authorList>
            <consortium name="DOE Joint Genome Institute"/>
            <person name="Mondo S.J."/>
            <person name="Dannebaum R.O."/>
            <person name="Kuo R.C."/>
            <person name="Louie K.B."/>
            <person name="Bewick A.J."/>
            <person name="Labutti K."/>
            <person name="Haridas S."/>
            <person name="Kuo A."/>
            <person name="Salamov A."/>
            <person name="Ahrendt S.R."/>
            <person name="Lau R."/>
            <person name="Bowen B.P."/>
            <person name="Lipzen A."/>
            <person name="Sullivan W."/>
            <person name="Andreopoulos W.B."/>
            <person name="Clum A."/>
            <person name="Lindquist E."/>
            <person name="Daum C."/>
            <person name="Northen T.R."/>
            <person name="Ramamoorthy G."/>
            <person name="Schmitz R.J."/>
            <person name="Gryganskyi A."/>
            <person name="Culley D."/>
            <person name="Magnuson J."/>
            <person name="James T.Y."/>
            <person name="O'Malley M.A."/>
            <person name="Stajich J.E."/>
            <person name="Spatafora J.W."/>
            <person name="Visel A."/>
            <person name="Grigoriev I.V."/>
        </authorList>
    </citation>
    <scope>NUCLEOTIDE SEQUENCE [LARGE SCALE GENOMIC DNA]</scope>
    <source>
        <strain evidence="8 9">NRRL Y-17943</strain>
    </source>
</reference>
<name>A0A1Y1UC15_9TREE</name>
<protein>
    <recommendedName>
        <fullName evidence="10">Phospholipid/glycerol acyltransferase domain-containing protein</fullName>
    </recommendedName>
</protein>
<evidence type="ECO:0008006" key="10">
    <source>
        <dbReference type="Google" id="ProtNLM"/>
    </source>
</evidence>
<dbReference type="GO" id="GO:0006629">
    <property type="term" value="P:lipid metabolic process"/>
    <property type="evidence" value="ECO:0007669"/>
    <property type="project" value="UniProtKB-KW"/>
</dbReference>
<dbReference type="Proteomes" id="UP000193218">
    <property type="component" value="Unassembled WGS sequence"/>
</dbReference>
<proteinExistence type="predicted"/>
<keyword evidence="6" id="KW-0012">Acyltransferase</keyword>
<evidence type="ECO:0000313" key="9">
    <source>
        <dbReference type="Proteomes" id="UP000193218"/>
    </source>
</evidence>
<dbReference type="STRING" id="4999.A0A1Y1UC15"/>
<evidence type="ECO:0000256" key="6">
    <source>
        <dbReference type="ARBA" id="ARBA00023315"/>
    </source>
</evidence>
<dbReference type="RefSeq" id="XP_021869723.1">
    <property type="nucleotide sequence ID" value="XM_022018441.1"/>
</dbReference>
<comment type="caution">
    <text evidence="8">The sequence shown here is derived from an EMBL/GenBank/DDBJ whole genome shotgun (WGS) entry which is preliminary data.</text>
</comment>
<keyword evidence="5 7" id="KW-0472">Membrane</keyword>
<evidence type="ECO:0000256" key="1">
    <source>
        <dbReference type="ARBA" id="ARBA00022679"/>
    </source>
</evidence>
<dbReference type="PANTHER" id="PTHR23063">
    <property type="entry name" value="PHOSPHOLIPID ACYLTRANSFERASE"/>
    <property type="match status" value="1"/>
</dbReference>
<keyword evidence="4" id="KW-0443">Lipid metabolism</keyword>
<dbReference type="AlphaFoldDB" id="A0A1Y1UC15"/>
<keyword evidence="3 7" id="KW-1133">Transmembrane helix</keyword>
<accession>A0A1Y1UC15</accession>
<evidence type="ECO:0000313" key="8">
    <source>
        <dbReference type="EMBL" id="ORX35559.1"/>
    </source>
</evidence>
<keyword evidence="2 7" id="KW-0812">Transmembrane</keyword>
<evidence type="ECO:0000256" key="4">
    <source>
        <dbReference type="ARBA" id="ARBA00023098"/>
    </source>
</evidence>
<evidence type="ECO:0000256" key="7">
    <source>
        <dbReference type="SAM" id="Phobius"/>
    </source>
</evidence>
<gene>
    <name evidence="8" type="ORF">BD324DRAFT_652110</name>
</gene>
<feature type="transmembrane region" description="Helical" evidence="7">
    <location>
        <begin position="75"/>
        <end position="97"/>
    </location>
</feature>
<keyword evidence="9" id="KW-1185">Reference proteome</keyword>
<evidence type="ECO:0000256" key="2">
    <source>
        <dbReference type="ARBA" id="ARBA00022692"/>
    </source>
</evidence>
<dbReference type="PANTHER" id="PTHR23063:SF60">
    <property type="entry name" value="LYSOPHOSPHATIDIC ACID:OLEOYL-COA ACYLTRANSFERASE 1"/>
    <property type="match status" value="1"/>
</dbReference>